<feature type="compositionally biased region" description="Basic and acidic residues" evidence="1">
    <location>
        <begin position="114"/>
        <end position="123"/>
    </location>
</feature>
<feature type="compositionally biased region" description="Low complexity" evidence="1">
    <location>
        <begin position="1"/>
        <end position="23"/>
    </location>
</feature>
<organism evidence="2 3">
    <name type="scientific">Zasmidium cellare</name>
    <name type="common">Wine cellar mold</name>
    <name type="synonym">Racodium cellare</name>
    <dbReference type="NCBI Taxonomy" id="395010"/>
    <lineage>
        <taxon>Eukaryota</taxon>
        <taxon>Fungi</taxon>
        <taxon>Dikarya</taxon>
        <taxon>Ascomycota</taxon>
        <taxon>Pezizomycotina</taxon>
        <taxon>Dothideomycetes</taxon>
        <taxon>Dothideomycetidae</taxon>
        <taxon>Mycosphaerellales</taxon>
        <taxon>Mycosphaerellaceae</taxon>
        <taxon>Zasmidium</taxon>
    </lineage>
</organism>
<protein>
    <submittedName>
        <fullName evidence="2">Uncharacterized protein</fullName>
    </submittedName>
</protein>
<feature type="region of interest" description="Disordered" evidence="1">
    <location>
        <begin position="1"/>
        <end position="123"/>
    </location>
</feature>
<reference evidence="2 3" key="1">
    <citation type="journal article" date="2023" name="G3 (Bethesda)">
        <title>A chromosome-level genome assembly of Zasmidium syzygii isolated from banana leaves.</title>
        <authorList>
            <person name="van Westerhoven A.C."/>
            <person name="Mehrabi R."/>
            <person name="Talebi R."/>
            <person name="Steentjes M.B.F."/>
            <person name="Corcolon B."/>
            <person name="Chong P.A."/>
            <person name="Kema G.H.J."/>
            <person name="Seidl M.F."/>
        </authorList>
    </citation>
    <scope>NUCLEOTIDE SEQUENCE [LARGE SCALE GENOMIC DNA]</scope>
    <source>
        <strain evidence="2 3">P124</strain>
    </source>
</reference>
<dbReference type="EMBL" id="JAXOVC010000003">
    <property type="protein sequence ID" value="KAK4504555.1"/>
    <property type="molecule type" value="Genomic_DNA"/>
</dbReference>
<proteinExistence type="predicted"/>
<comment type="caution">
    <text evidence="2">The sequence shown here is derived from an EMBL/GenBank/DDBJ whole genome shotgun (WGS) entry which is preliminary data.</text>
</comment>
<evidence type="ECO:0000256" key="1">
    <source>
        <dbReference type="SAM" id="MobiDB-lite"/>
    </source>
</evidence>
<evidence type="ECO:0000313" key="3">
    <source>
        <dbReference type="Proteomes" id="UP001305779"/>
    </source>
</evidence>
<accession>A0ABR0ETW6</accession>
<feature type="compositionally biased region" description="Polar residues" evidence="1">
    <location>
        <begin position="24"/>
        <end position="41"/>
    </location>
</feature>
<feature type="compositionally biased region" description="Polar residues" evidence="1">
    <location>
        <begin position="88"/>
        <end position="101"/>
    </location>
</feature>
<evidence type="ECO:0000313" key="2">
    <source>
        <dbReference type="EMBL" id="KAK4504555.1"/>
    </source>
</evidence>
<gene>
    <name evidence="2" type="ORF">PRZ48_005471</name>
</gene>
<dbReference type="Proteomes" id="UP001305779">
    <property type="component" value="Unassembled WGS sequence"/>
</dbReference>
<keyword evidence="3" id="KW-1185">Reference proteome</keyword>
<name>A0ABR0ETW6_ZASCE</name>
<sequence length="123" mass="12561">MSSYFDPSSKSSPTSSDISPGVSDTTASSPAVRQHSQQTTPGIGPHGHAAGLIPGGTYAGNATGQSPSFSPAERNASSTGMQRPPPISTYSNAQLSAQSPTPGYRPMTGPNGSRPKDNLCRPM</sequence>
<feature type="compositionally biased region" description="Polar residues" evidence="1">
    <location>
        <begin position="60"/>
        <end position="81"/>
    </location>
</feature>